<dbReference type="Gene3D" id="2.40.320.10">
    <property type="entry name" value="Hypothetical Protein Pfu-838710-001"/>
    <property type="match status" value="1"/>
</dbReference>
<sequence>MRIEAELKARLRDPDLVRETLDHQATSATSIYRDTYYDCSDGSLTAIGRELRVRTVTSNEGRRVLLTHKSPMVDEASHSKPEDETEVADAEAIDTILRSLGYNPYISFEKHCVNWQFRARGRAMLATMVTVPELDGTFLEIETIVDSLDQLPAALEAVRLQMYDLGITEDDLSTMDYTEAVTEHRDHHQATSS</sequence>
<evidence type="ECO:0000259" key="1">
    <source>
        <dbReference type="PROSITE" id="PS51707"/>
    </source>
</evidence>
<evidence type="ECO:0000313" key="2">
    <source>
        <dbReference type="EMBL" id="MBB5777260.1"/>
    </source>
</evidence>
<name>A0A7W9G4T7_9ACTN</name>
<dbReference type="PROSITE" id="PS51707">
    <property type="entry name" value="CYTH"/>
    <property type="match status" value="1"/>
</dbReference>
<organism evidence="2 3">
    <name type="scientific">Nonomuraea jabiensis</name>
    <dbReference type="NCBI Taxonomy" id="882448"/>
    <lineage>
        <taxon>Bacteria</taxon>
        <taxon>Bacillati</taxon>
        <taxon>Actinomycetota</taxon>
        <taxon>Actinomycetes</taxon>
        <taxon>Streptosporangiales</taxon>
        <taxon>Streptosporangiaceae</taxon>
        <taxon>Nonomuraea</taxon>
    </lineage>
</organism>
<keyword evidence="3" id="KW-1185">Reference proteome</keyword>
<dbReference type="InterPro" id="IPR008173">
    <property type="entry name" value="Adenylyl_cyclase_CyaB"/>
</dbReference>
<evidence type="ECO:0000313" key="3">
    <source>
        <dbReference type="Proteomes" id="UP000579153"/>
    </source>
</evidence>
<protein>
    <submittedName>
        <fullName evidence="2">Adenylate cyclase class 2</fullName>
        <ecNumber evidence="2">4.6.1.1</ecNumber>
    </submittedName>
</protein>
<keyword evidence="2" id="KW-0456">Lyase</keyword>
<dbReference type="RefSeq" id="WP_185070851.1">
    <property type="nucleotide sequence ID" value="NZ_JACHMB010000001.1"/>
</dbReference>
<gene>
    <name evidence="2" type="ORF">HD596_004016</name>
</gene>
<dbReference type="PANTHER" id="PTHR21028:SF2">
    <property type="entry name" value="CYTH DOMAIN-CONTAINING PROTEIN"/>
    <property type="match status" value="1"/>
</dbReference>
<comment type="caution">
    <text evidence="2">The sequence shown here is derived from an EMBL/GenBank/DDBJ whole genome shotgun (WGS) entry which is preliminary data.</text>
</comment>
<accession>A0A7W9G4T7</accession>
<dbReference type="AlphaFoldDB" id="A0A7W9G4T7"/>
<reference evidence="2 3" key="1">
    <citation type="submission" date="2020-08" db="EMBL/GenBank/DDBJ databases">
        <title>Sequencing the genomes of 1000 actinobacteria strains.</title>
        <authorList>
            <person name="Klenk H.-P."/>
        </authorList>
    </citation>
    <scope>NUCLEOTIDE SEQUENCE [LARGE SCALE GENOMIC DNA]</scope>
    <source>
        <strain evidence="2 3">DSM 45507</strain>
    </source>
</reference>
<dbReference type="GO" id="GO:0004016">
    <property type="term" value="F:adenylate cyclase activity"/>
    <property type="evidence" value="ECO:0007669"/>
    <property type="project" value="UniProtKB-EC"/>
</dbReference>
<dbReference type="EMBL" id="JACHMB010000001">
    <property type="protein sequence ID" value="MBB5777260.1"/>
    <property type="molecule type" value="Genomic_DNA"/>
</dbReference>
<dbReference type="PANTHER" id="PTHR21028">
    <property type="entry name" value="SI:CH211-156B7.4"/>
    <property type="match status" value="1"/>
</dbReference>
<dbReference type="InterPro" id="IPR023577">
    <property type="entry name" value="CYTH_domain"/>
</dbReference>
<dbReference type="InterPro" id="IPR033469">
    <property type="entry name" value="CYTH-like_dom_sf"/>
</dbReference>
<dbReference type="Pfam" id="PF01928">
    <property type="entry name" value="CYTH"/>
    <property type="match status" value="1"/>
</dbReference>
<proteinExistence type="predicted"/>
<feature type="domain" description="CYTH" evidence="1">
    <location>
        <begin position="2"/>
        <end position="183"/>
    </location>
</feature>
<dbReference type="Proteomes" id="UP000579153">
    <property type="component" value="Unassembled WGS sequence"/>
</dbReference>
<dbReference type="EC" id="4.6.1.1" evidence="2"/>
<dbReference type="SUPFAM" id="SSF55154">
    <property type="entry name" value="CYTH-like phosphatases"/>
    <property type="match status" value="1"/>
</dbReference>
<dbReference type="CDD" id="cd07890">
    <property type="entry name" value="CYTH-like_AC_IV-like"/>
    <property type="match status" value="1"/>
</dbReference>